<gene>
    <name evidence="1" type="ORF">EBB45_04825</name>
</gene>
<proteinExistence type="predicted"/>
<organism evidence="1 2">
    <name type="scientific">Lysinibacillus composti</name>
    <dbReference type="NCBI Taxonomy" id="720633"/>
    <lineage>
        <taxon>Bacteria</taxon>
        <taxon>Bacillati</taxon>
        <taxon>Bacillota</taxon>
        <taxon>Bacilli</taxon>
        <taxon>Bacillales</taxon>
        <taxon>Bacillaceae</taxon>
        <taxon>Lysinibacillus</taxon>
    </lineage>
</organism>
<dbReference type="RefSeq" id="WP_124763192.1">
    <property type="nucleotide sequence ID" value="NZ_RRCT01000002.1"/>
</dbReference>
<dbReference type="EMBL" id="RRCT01000002">
    <property type="protein sequence ID" value="RQW75944.1"/>
    <property type="molecule type" value="Genomic_DNA"/>
</dbReference>
<evidence type="ECO:0000313" key="2">
    <source>
        <dbReference type="Proteomes" id="UP000274033"/>
    </source>
</evidence>
<keyword evidence="2" id="KW-1185">Reference proteome</keyword>
<dbReference type="Proteomes" id="UP000274033">
    <property type="component" value="Unassembled WGS sequence"/>
</dbReference>
<dbReference type="AlphaFoldDB" id="A0A3N9UIW8"/>
<protein>
    <submittedName>
        <fullName evidence="1">Uncharacterized protein</fullName>
    </submittedName>
</protein>
<comment type="caution">
    <text evidence="1">The sequence shown here is derived from an EMBL/GenBank/DDBJ whole genome shotgun (WGS) entry which is preliminary data.</text>
</comment>
<name>A0A3N9UIW8_9BACI</name>
<sequence>MQMNKNGIPVAMRKVCKRMKQQKRQLEVHKLDFHHFVQFRRYEYGIEVTITVPAFSPLTKTLQKDGWKFVSVTKGEIA</sequence>
<evidence type="ECO:0000313" key="1">
    <source>
        <dbReference type="EMBL" id="RQW75944.1"/>
    </source>
</evidence>
<reference evidence="1 2" key="1">
    <citation type="journal article" date="2013" name="J. Microbiol.">
        <title>Lysinibacillus chungkukjangi sp. nov., isolated from Chungkukjang, Korean fermented soybean food.</title>
        <authorList>
            <person name="Kim S.J."/>
            <person name="Jang Y.H."/>
            <person name="Hamada M."/>
            <person name="Ahn J.H."/>
            <person name="Weon H.Y."/>
            <person name="Suzuki K."/>
            <person name="Whang K.S."/>
            <person name="Kwon S.W."/>
        </authorList>
    </citation>
    <scope>NUCLEOTIDE SEQUENCE [LARGE SCALE GENOMIC DNA]</scope>
    <source>
        <strain evidence="1 2">MCCC 1A12701</strain>
    </source>
</reference>
<accession>A0A3N9UIW8</accession>